<reference evidence="1 2" key="1">
    <citation type="submission" date="2022-05" db="EMBL/GenBank/DDBJ databases">
        <authorList>
            <person name="Friedrich I."/>
            <person name="Poehlein A."/>
            <person name="Schneider D."/>
            <person name="Hertel R."/>
            <person name="Daniel R."/>
        </authorList>
    </citation>
    <scope>NUCLEOTIDE SEQUENCE [LARGE SCALE GENOMIC DNA]</scope>
</reference>
<sequence>MNGESLVGRLMTHRFRNQKDIVPCARWLAARGVTVEEYRARRKAALERFEKRHPEVVTAVDAILHGNR</sequence>
<gene>
    <name evidence="1" type="ORF">KIKIMORA_02610</name>
</gene>
<dbReference type="Proteomes" id="UP001056576">
    <property type="component" value="Segment"/>
</dbReference>
<dbReference type="EMBL" id="ON529857">
    <property type="protein sequence ID" value="USN15407.1"/>
    <property type="molecule type" value="Genomic_DNA"/>
</dbReference>
<accession>A0A9E7MST1</accession>
<protein>
    <submittedName>
        <fullName evidence="1">Uncharacterized protein</fullName>
    </submittedName>
</protein>
<organism evidence="1 2">
    <name type="scientific">Brevundimonas phage vB_BpoS-Kikimora</name>
    <dbReference type="NCBI Taxonomy" id="2948601"/>
    <lineage>
        <taxon>Viruses</taxon>
        <taxon>Duplodnaviria</taxon>
        <taxon>Heunggongvirae</taxon>
        <taxon>Uroviricota</taxon>
        <taxon>Caudoviricetes</taxon>
        <taxon>Jeanschmidtviridae</taxon>
        <taxon>Kikimoravirus</taxon>
        <taxon>Kikimoravirus kikimora</taxon>
    </lineage>
</organism>
<keyword evidence="2" id="KW-1185">Reference proteome</keyword>
<evidence type="ECO:0000313" key="2">
    <source>
        <dbReference type="Proteomes" id="UP001056576"/>
    </source>
</evidence>
<proteinExistence type="predicted"/>
<evidence type="ECO:0000313" key="1">
    <source>
        <dbReference type="EMBL" id="USN15407.1"/>
    </source>
</evidence>
<name>A0A9E7MST1_9CAUD</name>